<sequence length="164" mass="18458">MRKLFFISAIAICLLNCRQGGIEGETIVDPNLEFSGSALTKRTTINAKARVLLKDWPEFNELEAGFDALYQVENNEELVLSIEDLLEKQNALAASQFPESFDIPQVRSRLKVLKTFILKMKAAAEYRIAVQEPALELISAYNALSDQFNVVVNSQLDTELIFED</sequence>
<evidence type="ECO:0000313" key="1">
    <source>
        <dbReference type="EMBL" id="NAS10729.1"/>
    </source>
</evidence>
<reference evidence="1 2" key="1">
    <citation type="submission" date="2020-01" db="EMBL/GenBank/DDBJ databases">
        <title>Bacteria diversity of Porities sp.</title>
        <authorList>
            <person name="Wang G."/>
        </authorList>
    </citation>
    <scope>NUCLEOTIDE SEQUENCE [LARGE SCALE GENOMIC DNA]</scope>
    <source>
        <strain evidence="1 2">R33</strain>
    </source>
</reference>
<organism evidence="1 2">
    <name type="scientific">Poritiphilus flavus</name>
    <dbReference type="NCBI Taxonomy" id="2697053"/>
    <lineage>
        <taxon>Bacteria</taxon>
        <taxon>Pseudomonadati</taxon>
        <taxon>Bacteroidota</taxon>
        <taxon>Flavobacteriia</taxon>
        <taxon>Flavobacteriales</taxon>
        <taxon>Flavobacteriaceae</taxon>
        <taxon>Poritiphilus</taxon>
    </lineage>
</organism>
<proteinExistence type="predicted"/>
<comment type="caution">
    <text evidence="1">The sequence shown here is derived from an EMBL/GenBank/DDBJ whole genome shotgun (WGS) entry which is preliminary data.</text>
</comment>
<dbReference type="RefSeq" id="WP_161433523.1">
    <property type="nucleotide sequence ID" value="NZ_WXYO01000001.1"/>
</dbReference>
<accession>A0A6L9E8F0</accession>
<dbReference type="Proteomes" id="UP000475249">
    <property type="component" value="Unassembled WGS sequence"/>
</dbReference>
<keyword evidence="2" id="KW-1185">Reference proteome</keyword>
<protein>
    <submittedName>
        <fullName evidence="1">Uncharacterized protein</fullName>
    </submittedName>
</protein>
<gene>
    <name evidence="1" type="ORF">GTQ38_01865</name>
</gene>
<name>A0A6L9E8F0_9FLAO</name>
<dbReference type="AlphaFoldDB" id="A0A6L9E8F0"/>
<evidence type="ECO:0000313" key="2">
    <source>
        <dbReference type="Proteomes" id="UP000475249"/>
    </source>
</evidence>
<dbReference type="EMBL" id="WXYO01000001">
    <property type="protein sequence ID" value="NAS10729.1"/>
    <property type="molecule type" value="Genomic_DNA"/>
</dbReference>